<dbReference type="EMBL" id="CACVBM020001091">
    <property type="protein sequence ID" value="CAA7030165.1"/>
    <property type="molecule type" value="Genomic_DNA"/>
</dbReference>
<sequence>MFSTSCQPSSTFYFHCWLCPTSLYTDVFWSTLEHLGREEQGRTWCMDAAQHTQRKKEEVILKSARPPTRPSGRVPQLDRPSFNSIELRSQQSNPKNVASPLTSL</sequence>
<dbReference type="Proteomes" id="UP000467841">
    <property type="component" value="Unassembled WGS sequence"/>
</dbReference>
<comment type="caution">
    <text evidence="2">The sequence shown here is derived from an EMBL/GenBank/DDBJ whole genome shotgun (WGS) entry which is preliminary data.</text>
</comment>
<proteinExistence type="predicted"/>
<evidence type="ECO:0000256" key="1">
    <source>
        <dbReference type="SAM" id="MobiDB-lite"/>
    </source>
</evidence>
<protein>
    <submittedName>
        <fullName evidence="2">Uncharacterized protein</fullName>
    </submittedName>
</protein>
<evidence type="ECO:0000313" key="2">
    <source>
        <dbReference type="EMBL" id="CAA7030165.1"/>
    </source>
</evidence>
<reference evidence="2" key="1">
    <citation type="submission" date="2020-01" db="EMBL/GenBank/DDBJ databases">
        <authorList>
            <person name="Mishra B."/>
        </authorList>
    </citation>
    <scope>NUCLEOTIDE SEQUENCE [LARGE SCALE GENOMIC DNA]</scope>
</reference>
<feature type="compositionally biased region" description="Polar residues" evidence="1">
    <location>
        <begin position="81"/>
        <end position="104"/>
    </location>
</feature>
<name>A0A6D2IIT5_9BRAS</name>
<feature type="region of interest" description="Disordered" evidence="1">
    <location>
        <begin position="55"/>
        <end position="104"/>
    </location>
</feature>
<dbReference type="AlphaFoldDB" id="A0A6D2IIT5"/>
<organism evidence="2 3">
    <name type="scientific">Microthlaspi erraticum</name>
    <dbReference type="NCBI Taxonomy" id="1685480"/>
    <lineage>
        <taxon>Eukaryota</taxon>
        <taxon>Viridiplantae</taxon>
        <taxon>Streptophyta</taxon>
        <taxon>Embryophyta</taxon>
        <taxon>Tracheophyta</taxon>
        <taxon>Spermatophyta</taxon>
        <taxon>Magnoliopsida</taxon>
        <taxon>eudicotyledons</taxon>
        <taxon>Gunneridae</taxon>
        <taxon>Pentapetalae</taxon>
        <taxon>rosids</taxon>
        <taxon>malvids</taxon>
        <taxon>Brassicales</taxon>
        <taxon>Brassicaceae</taxon>
        <taxon>Coluteocarpeae</taxon>
        <taxon>Microthlaspi</taxon>
    </lineage>
</organism>
<keyword evidence="3" id="KW-1185">Reference proteome</keyword>
<accession>A0A6D2IIT5</accession>
<evidence type="ECO:0000313" key="3">
    <source>
        <dbReference type="Proteomes" id="UP000467841"/>
    </source>
</evidence>
<gene>
    <name evidence="2" type="ORF">MERR_LOCUS17400</name>
</gene>